<organism evidence="2 3">
    <name type="scientific">Natronococcus occultus SP4</name>
    <dbReference type="NCBI Taxonomy" id="694430"/>
    <lineage>
        <taxon>Archaea</taxon>
        <taxon>Methanobacteriati</taxon>
        <taxon>Methanobacteriota</taxon>
        <taxon>Stenosarchaea group</taxon>
        <taxon>Halobacteria</taxon>
        <taxon>Halobacteriales</taxon>
        <taxon>Natrialbaceae</taxon>
        <taxon>Natronococcus</taxon>
    </lineage>
</organism>
<protein>
    <submittedName>
        <fullName evidence="2">Uncharacterized protein</fullName>
    </submittedName>
</protein>
<dbReference type="Proteomes" id="UP000010878">
    <property type="component" value="Chromosome"/>
</dbReference>
<feature type="transmembrane region" description="Helical" evidence="1">
    <location>
        <begin position="34"/>
        <end position="56"/>
    </location>
</feature>
<reference evidence="2 3" key="1">
    <citation type="submission" date="2012-11" db="EMBL/GenBank/DDBJ databases">
        <title>FINISHED of Natronococcus occultus SP4, DSM 3396.</title>
        <authorList>
            <consortium name="DOE Joint Genome Institute"/>
            <person name="Eisen J."/>
            <person name="Huntemann M."/>
            <person name="Wei C.-L."/>
            <person name="Han J."/>
            <person name="Detter J.C."/>
            <person name="Han C."/>
            <person name="Tapia R."/>
            <person name="Chen A."/>
            <person name="Kyrpides N."/>
            <person name="Mavromatis K."/>
            <person name="Markowitz V."/>
            <person name="Szeto E."/>
            <person name="Ivanova N."/>
            <person name="Mikhailova N."/>
            <person name="Ovchinnikova G."/>
            <person name="Pagani I."/>
            <person name="Pati A."/>
            <person name="Goodwin L."/>
            <person name="Nordberg H.P."/>
            <person name="Cantor M.N."/>
            <person name="Hua S.X."/>
            <person name="Woyke T."/>
            <person name="Eisen J."/>
            <person name="Klenk H.-P."/>
            <person name="Klenk H.-P."/>
        </authorList>
    </citation>
    <scope>NUCLEOTIDE SEQUENCE [LARGE SCALE GENOMIC DNA]</scope>
    <source>
        <strain evidence="2 3">SP4</strain>
    </source>
</reference>
<accession>L0K3B2</accession>
<keyword evidence="1" id="KW-0472">Membrane</keyword>
<keyword evidence="1" id="KW-1133">Transmembrane helix</keyword>
<evidence type="ECO:0000313" key="2">
    <source>
        <dbReference type="EMBL" id="AGB39050.1"/>
    </source>
</evidence>
<dbReference type="AlphaFoldDB" id="L0K3B2"/>
<dbReference type="EMBL" id="CP003929">
    <property type="protein sequence ID" value="AGB39050.1"/>
    <property type="molecule type" value="Genomic_DNA"/>
</dbReference>
<gene>
    <name evidence="2" type="ORF">Natoc_3314</name>
</gene>
<proteinExistence type="predicted"/>
<keyword evidence="3" id="KW-1185">Reference proteome</keyword>
<dbReference type="RefSeq" id="WP_015322489.1">
    <property type="nucleotide sequence ID" value="NC_019974.1"/>
</dbReference>
<dbReference type="KEGG" id="nou:Natoc_3314"/>
<keyword evidence="1" id="KW-0812">Transmembrane</keyword>
<name>L0K3B2_9EURY</name>
<evidence type="ECO:0000256" key="1">
    <source>
        <dbReference type="SAM" id="Phobius"/>
    </source>
</evidence>
<feature type="transmembrane region" description="Helical" evidence="1">
    <location>
        <begin position="7"/>
        <end position="28"/>
    </location>
</feature>
<dbReference type="GeneID" id="14403701"/>
<evidence type="ECO:0000313" key="3">
    <source>
        <dbReference type="Proteomes" id="UP000010878"/>
    </source>
</evidence>
<dbReference type="HOGENOM" id="CLU_2911616_0_0_2"/>
<sequence>MTRTLRIVGLGVAAIVALWIVLEVLALLFGLVAWVVSAVVSLAVLALVVYIGYLVVTSLLS</sequence>